<sequence length="278" mass="30830">MMFLCIAIRIVIETTIRIVIETTIRIGIETAIGIGIETAIKIVIETSIRIAFETAIRIVIATAILIVIETPIRIVTKTTIRIGIETPIQIVIETTIRIGIETAIRSASRQQFARDAADSRKHRARGLERQQLTAKGMRDGDVSLLQVDGAVEHKRDCAIESKFEGKIDLIALLPPLTPPCGSQCRHARYAFLVGVSVGDLSGQTTHLARRGKNPLWTVRAPGRTGVSDSRTKTPEALRRLPLVRRLSSPWTFRLHLSGQKAGCQRREGQETFRVTPTY</sequence>
<gene>
    <name evidence="1" type="ORF">EVAR_74361_1</name>
</gene>
<name>A0A4C1SDC0_EUMVA</name>
<dbReference type="AlphaFoldDB" id="A0A4C1SDC0"/>
<accession>A0A4C1SDC0</accession>
<dbReference type="STRING" id="151549.A0A4C1SDC0"/>
<protein>
    <submittedName>
        <fullName evidence="1">Uncharacterized protein</fullName>
    </submittedName>
</protein>
<organism evidence="1 2">
    <name type="scientific">Eumeta variegata</name>
    <name type="common">Bagworm moth</name>
    <name type="synonym">Eumeta japonica</name>
    <dbReference type="NCBI Taxonomy" id="151549"/>
    <lineage>
        <taxon>Eukaryota</taxon>
        <taxon>Metazoa</taxon>
        <taxon>Ecdysozoa</taxon>
        <taxon>Arthropoda</taxon>
        <taxon>Hexapoda</taxon>
        <taxon>Insecta</taxon>
        <taxon>Pterygota</taxon>
        <taxon>Neoptera</taxon>
        <taxon>Endopterygota</taxon>
        <taxon>Lepidoptera</taxon>
        <taxon>Glossata</taxon>
        <taxon>Ditrysia</taxon>
        <taxon>Tineoidea</taxon>
        <taxon>Psychidae</taxon>
        <taxon>Oiketicinae</taxon>
        <taxon>Eumeta</taxon>
    </lineage>
</organism>
<evidence type="ECO:0000313" key="2">
    <source>
        <dbReference type="Proteomes" id="UP000299102"/>
    </source>
</evidence>
<dbReference type="EMBL" id="BGZK01000004">
    <property type="protein sequence ID" value="GBP00034.1"/>
    <property type="molecule type" value="Genomic_DNA"/>
</dbReference>
<reference evidence="1 2" key="1">
    <citation type="journal article" date="2019" name="Commun. Biol.">
        <title>The bagworm genome reveals a unique fibroin gene that provides high tensile strength.</title>
        <authorList>
            <person name="Kono N."/>
            <person name="Nakamura H."/>
            <person name="Ohtoshi R."/>
            <person name="Tomita M."/>
            <person name="Numata K."/>
            <person name="Arakawa K."/>
        </authorList>
    </citation>
    <scope>NUCLEOTIDE SEQUENCE [LARGE SCALE GENOMIC DNA]</scope>
</reference>
<evidence type="ECO:0000313" key="1">
    <source>
        <dbReference type="EMBL" id="GBP00034.1"/>
    </source>
</evidence>
<comment type="caution">
    <text evidence="1">The sequence shown here is derived from an EMBL/GenBank/DDBJ whole genome shotgun (WGS) entry which is preliminary data.</text>
</comment>
<proteinExistence type="predicted"/>
<dbReference type="Proteomes" id="UP000299102">
    <property type="component" value="Unassembled WGS sequence"/>
</dbReference>
<keyword evidence="2" id="KW-1185">Reference proteome</keyword>